<organism evidence="2 3">
    <name type="scientific">Polaromonas eurypsychrophila</name>
    <dbReference type="NCBI Taxonomy" id="1614635"/>
    <lineage>
        <taxon>Bacteria</taxon>
        <taxon>Pseudomonadati</taxon>
        <taxon>Pseudomonadota</taxon>
        <taxon>Betaproteobacteria</taxon>
        <taxon>Burkholderiales</taxon>
        <taxon>Comamonadaceae</taxon>
        <taxon>Polaromonas</taxon>
    </lineage>
</organism>
<reference evidence="2" key="2">
    <citation type="submission" date="2020-09" db="EMBL/GenBank/DDBJ databases">
        <authorList>
            <person name="Sun Q."/>
            <person name="Zhou Y."/>
        </authorList>
    </citation>
    <scope>NUCLEOTIDE SEQUENCE</scope>
    <source>
        <strain evidence="2">CGMCC 1.15322</strain>
    </source>
</reference>
<dbReference type="PANTHER" id="PTHR12302:SF26">
    <property type="entry name" value="BLR1266 PROTEIN"/>
    <property type="match status" value="1"/>
</dbReference>
<evidence type="ECO:0000313" key="3">
    <source>
        <dbReference type="Proteomes" id="UP000620596"/>
    </source>
</evidence>
<dbReference type="SUPFAM" id="SSF50199">
    <property type="entry name" value="Staphylococcal nuclease"/>
    <property type="match status" value="1"/>
</dbReference>
<dbReference type="Pfam" id="PF00565">
    <property type="entry name" value="SNase"/>
    <property type="match status" value="1"/>
</dbReference>
<keyword evidence="3" id="KW-1185">Reference proteome</keyword>
<gene>
    <name evidence="2" type="ORF">GCM10011496_13950</name>
</gene>
<dbReference type="AlphaFoldDB" id="A0A916SD67"/>
<name>A0A916SD67_9BURK</name>
<dbReference type="EMBL" id="BMIG01000004">
    <property type="protein sequence ID" value="GGA94103.1"/>
    <property type="molecule type" value="Genomic_DNA"/>
</dbReference>
<dbReference type="SMART" id="SM00318">
    <property type="entry name" value="SNc"/>
    <property type="match status" value="1"/>
</dbReference>
<protein>
    <submittedName>
        <fullName evidence="2">Nuclease</fullName>
    </submittedName>
</protein>
<dbReference type="Gene3D" id="2.40.50.90">
    <property type="match status" value="1"/>
</dbReference>
<comment type="caution">
    <text evidence="2">The sequence shown here is derived from an EMBL/GenBank/DDBJ whole genome shotgun (WGS) entry which is preliminary data.</text>
</comment>
<sequence length="162" mass="17655">MLALWGGANAQASGEWTGTATRIADGDTLWVRPAFGGRPVKIRVHGIDAPEICQAGGQASRLALAQRVAGRRLEVSPHRKDDYGRTLALIHLEGEDIASWMVDQGHAWSYRFGRDGGPYTAQQARAQAAARGLFADPLAVEPRLFRKRHGSCDPTGSWRPEK</sequence>
<feature type="domain" description="TNase-like" evidence="1">
    <location>
        <begin position="14"/>
        <end position="136"/>
    </location>
</feature>
<dbReference type="PANTHER" id="PTHR12302">
    <property type="entry name" value="EBNA2 BINDING PROTEIN P100"/>
    <property type="match status" value="1"/>
</dbReference>
<accession>A0A916SD67</accession>
<proteinExistence type="predicted"/>
<evidence type="ECO:0000313" key="2">
    <source>
        <dbReference type="EMBL" id="GGA94103.1"/>
    </source>
</evidence>
<dbReference type="PROSITE" id="PS50830">
    <property type="entry name" value="TNASE_3"/>
    <property type="match status" value="1"/>
</dbReference>
<evidence type="ECO:0000259" key="1">
    <source>
        <dbReference type="PROSITE" id="PS50830"/>
    </source>
</evidence>
<reference evidence="2" key="1">
    <citation type="journal article" date="2014" name="Int. J. Syst. Evol. Microbiol.">
        <title>Complete genome sequence of Corynebacterium casei LMG S-19264T (=DSM 44701T), isolated from a smear-ripened cheese.</title>
        <authorList>
            <consortium name="US DOE Joint Genome Institute (JGI-PGF)"/>
            <person name="Walter F."/>
            <person name="Albersmeier A."/>
            <person name="Kalinowski J."/>
            <person name="Ruckert C."/>
        </authorList>
    </citation>
    <scope>NUCLEOTIDE SEQUENCE</scope>
    <source>
        <strain evidence="2">CGMCC 1.15322</strain>
    </source>
</reference>
<dbReference type="InterPro" id="IPR035437">
    <property type="entry name" value="SNase_OB-fold_sf"/>
</dbReference>
<dbReference type="Proteomes" id="UP000620596">
    <property type="component" value="Unassembled WGS sequence"/>
</dbReference>
<dbReference type="InterPro" id="IPR016071">
    <property type="entry name" value="Staphylococal_nuclease_OB-fold"/>
</dbReference>